<dbReference type="InterPro" id="IPR000700">
    <property type="entry name" value="PAS-assoc_C"/>
</dbReference>
<dbReference type="InterPro" id="IPR000014">
    <property type="entry name" value="PAS"/>
</dbReference>
<dbReference type="SMART" id="SM00086">
    <property type="entry name" value="PAC"/>
    <property type="match status" value="1"/>
</dbReference>
<evidence type="ECO:0000313" key="5">
    <source>
        <dbReference type="EMBL" id="RQH02803.1"/>
    </source>
</evidence>
<feature type="domain" description="GGDEF" evidence="4">
    <location>
        <begin position="254"/>
        <end position="387"/>
    </location>
</feature>
<gene>
    <name evidence="5" type="ORF">D1Y85_22005</name>
</gene>
<dbReference type="SUPFAM" id="SSF55073">
    <property type="entry name" value="Nucleotide cyclase"/>
    <property type="match status" value="1"/>
</dbReference>
<dbReference type="SMART" id="SM00267">
    <property type="entry name" value="GGDEF"/>
    <property type="match status" value="1"/>
</dbReference>
<dbReference type="NCBIfam" id="TIGR00229">
    <property type="entry name" value="sensory_box"/>
    <property type="match status" value="1"/>
</dbReference>
<dbReference type="PANTHER" id="PTHR44757:SF2">
    <property type="entry name" value="BIOFILM ARCHITECTURE MAINTENANCE PROTEIN MBAA"/>
    <property type="match status" value="1"/>
</dbReference>
<dbReference type="InterPro" id="IPR000160">
    <property type="entry name" value="GGDEF_dom"/>
</dbReference>
<dbReference type="SUPFAM" id="SSF141868">
    <property type="entry name" value="EAL domain-like"/>
    <property type="match status" value="1"/>
</dbReference>
<dbReference type="InterPro" id="IPR035919">
    <property type="entry name" value="EAL_sf"/>
</dbReference>
<dbReference type="SMART" id="SM00052">
    <property type="entry name" value="EAL"/>
    <property type="match status" value="1"/>
</dbReference>
<dbReference type="SMART" id="SM00091">
    <property type="entry name" value="PAS"/>
    <property type="match status" value="1"/>
</dbReference>
<dbReference type="PROSITE" id="PS50113">
    <property type="entry name" value="PAC"/>
    <property type="match status" value="1"/>
</dbReference>
<dbReference type="AlphaFoldDB" id="A0A3N6NRT2"/>
<proteinExistence type="predicted"/>
<dbReference type="InterPro" id="IPR052155">
    <property type="entry name" value="Biofilm_reg_signaling"/>
</dbReference>
<reference evidence="5 6" key="1">
    <citation type="submission" date="2018-11" db="EMBL/GenBank/DDBJ databases">
        <title>Paraburkholderia sp. DHOA04, isolated from soil.</title>
        <authorList>
            <person name="Gao Z.-H."/>
            <person name="Qiu L.-H."/>
            <person name="Fu J.-C."/>
        </authorList>
    </citation>
    <scope>NUCLEOTIDE SEQUENCE [LARGE SCALE GENOMIC DNA]</scope>
    <source>
        <strain evidence="5 6">DHOA04</strain>
    </source>
</reference>
<dbReference type="Gene3D" id="3.20.20.450">
    <property type="entry name" value="EAL domain"/>
    <property type="match status" value="1"/>
</dbReference>
<dbReference type="CDD" id="cd00130">
    <property type="entry name" value="PAS"/>
    <property type="match status" value="1"/>
</dbReference>
<evidence type="ECO:0000259" key="3">
    <source>
        <dbReference type="PROSITE" id="PS50883"/>
    </source>
</evidence>
<dbReference type="Gene3D" id="3.30.450.20">
    <property type="entry name" value="PAS domain"/>
    <property type="match status" value="1"/>
</dbReference>
<evidence type="ECO:0000259" key="1">
    <source>
        <dbReference type="PROSITE" id="PS50112"/>
    </source>
</evidence>
<evidence type="ECO:0000313" key="6">
    <source>
        <dbReference type="Proteomes" id="UP000272778"/>
    </source>
</evidence>
<feature type="domain" description="PAC" evidence="2">
    <location>
        <begin position="170"/>
        <end position="222"/>
    </location>
</feature>
<comment type="caution">
    <text evidence="5">The sequence shown here is derived from an EMBL/GenBank/DDBJ whole genome shotgun (WGS) entry which is preliminary data.</text>
</comment>
<sequence>MNAHEPSPHSHRTSFRTFHADVHLRDACTRSRSPHSGRTHGIDCRDCRSPTCRPGYSHPLAQRGRAYPIRRGRDEGVSELHCIQRERDNALDDARLSSNLADRVFESVVEGIMVTDRHGKIERVNEAFKRLTGYCEAEVLGRDPSLLNSGHQDPAFYRDMWRALMTTGRWQGEIWNRRKNGELYLEYLTITSVRDKDGAIAQYAGIFSDITHRRQTEERLRYLATHDVLTGLANRVLFEERLERAIVHAERTGGRFAVAYLDLDGLKLVNETFGYQTGDDVLKEVAQRLRQAIGQGSTIARLGGDEFGVILEEFNSPRDVGQATRTMLDAVNRPIHIDGHEIFTTSCLGISMWPDDGKQAAQLMICADQAMYGAKSRGRGVFQFFERNMTSAAMAQLETLGELHRALEKNEFCLFYQPQYALAGRRMVGVEALLRWRHPQRGLVPPGEFISIIEQSALVIPLGRWVLREACRQARCWLDAGLEFGRVAVNVSARQFLDDGFLADLIITLDETGLPPERLQLELLESMAMNTRKEIGALLHELVTRRVSLAIDDFGTGYSSLAYLKDLPVDTLKIDRSFLAGSDAQNPDRAIIRAVVAMGRALNLDVVMEGVETEEQLAFLQEAGCNQVQGYLLARPQPAEQVTACMPRASNV</sequence>
<organism evidence="5 6">
    <name type="scientific">Paraburkholderia dinghuensis</name>
    <dbReference type="NCBI Taxonomy" id="2305225"/>
    <lineage>
        <taxon>Bacteria</taxon>
        <taxon>Pseudomonadati</taxon>
        <taxon>Pseudomonadota</taxon>
        <taxon>Betaproteobacteria</taxon>
        <taxon>Burkholderiales</taxon>
        <taxon>Burkholderiaceae</taxon>
        <taxon>Paraburkholderia</taxon>
    </lineage>
</organism>
<dbReference type="EMBL" id="RQIS01000018">
    <property type="protein sequence ID" value="RQH02803.1"/>
    <property type="molecule type" value="Genomic_DNA"/>
</dbReference>
<feature type="domain" description="PAS" evidence="1">
    <location>
        <begin position="97"/>
        <end position="142"/>
    </location>
</feature>
<dbReference type="OrthoDB" id="9813903at2"/>
<dbReference type="Gene3D" id="3.30.70.270">
    <property type="match status" value="1"/>
</dbReference>
<dbReference type="Pfam" id="PF13426">
    <property type="entry name" value="PAS_9"/>
    <property type="match status" value="1"/>
</dbReference>
<dbReference type="FunFam" id="3.20.20.450:FF:000001">
    <property type="entry name" value="Cyclic di-GMP phosphodiesterase yahA"/>
    <property type="match status" value="1"/>
</dbReference>
<protein>
    <submittedName>
        <fullName evidence="5">EAL domain-containing protein</fullName>
    </submittedName>
</protein>
<dbReference type="NCBIfam" id="TIGR00254">
    <property type="entry name" value="GGDEF"/>
    <property type="match status" value="1"/>
</dbReference>
<dbReference type="PROSITE" id="PS50883">
    <property type="entry name" value="EAL"/>
    <property type="match status" value="1"/>
</dbReference>
<dbReference type="CDD" id="cd01949">
    <property type="entry name" value="GGDEF"/>
    <property type="match status" value="1"/>
</dbReference>
<dbReference type="Pfam" id="PF00563">
    <property type="entry name" value="EAL"/>
    <property type="match status" value="1"/>
</dbReference>
<dbReference type="InterPro" id="IPR029787">
    <property type="entry name" value="Nucleotide_cyclase"/>
</dbReference>
<evidence type="ECO:0000259" key="4">
    <source>
        <dbReference type="PROSITE" id="PS50887"/>
    </source>
</evidence>
<dbReference type="PROSITE" id="PS50112">
    <property type="entry name" value="PAS"/>
    <property type="match status" value="1"/>
</dbReference>
<dbReference type="InterPro" id="IPR043128">
    <property type="entry name" value="Rev_trsase/Diguanyl_cyclase"/>
</dbReference>
<dbReference type="InterPro" id="IPR001633">
    <property type="entry name" value="EAL_dom"/>
</dbReference>
<name>A0A3N6NRT2_9BURK</name>
<dbReference type="PROSITE" id="PS50887">
    <property type="entry name" value="GGDEF"/>
    <property type="match status" value="1"/>
</dbReference>
<dbReference type="InterPro" id="IPR035965">
    <property type="entry name" value="PAS-like_dom_sf"/>
</dbReference>
<evidence type="ECO:0000259" key="2">
    <source>
        <dbReference type="PROSITE" id="PS50113"/>
    </source>
</evidence>
<dbReference type="PANTHER" id="PTHR44757">
    <property type="entry name" value="DIGUANYLATE CYCLASE DGCP"/>
    <property type="match status" value="1"/>
</dbReference>
<dbReference type="InterPro" id="IPR001610">
    <property type="entry name" value="PAC"/>
</dbReference>
<dbReference type="CDD" id="cd01948">
    <property type="entry name" value="EAL"/>
    <property type="match status" value="1"/>
</dbReference>
<feature type="domain" description="EAL" evidence="3">
    <location>
        <begin position="396"/>
        <end position="650"/>
    </location>
</feature>
<accession>A0A3N6NRT2</accession>
<dbReference type="Proteomes" id="UP000272778">
    <property type="component" value="Unassembled WGS sequence"/>
</dbReference>
<dbReference type="Pfam" id="PF00990">
    <property type="entry name" value="GGDEF"/>
    <property type="match status" value="1"/>
</dbReference>
<keyword evidence="6" id="KW-1185">Reference proteome</keyword>
<dbReference type="SUPFAM" id="SSF55785">
    <property type="entry name" value="PYP-like sensor domain (PAS domain)"/>
    <property type="match status" value="1"/>
</dbReference>